<dbReference type="EMBL" id="BPQG01000010">
    <property type="protein sequence ID" value="GJD43266.1"/>
    <property type="molecule type" value="Genomic_DNA"/>
</dbReference>
<name>A0ABQ4QES7_9HYPH</name>
<comment type="caution">
    <text evidence="2">The sequence shown here is derived from an EMBL/GenBank/DDBJ whole genome shotgun (WGS) entry which is preliminary data.</text>
</comment>
<evidence type="ECO:0000313" key="2">
    <source>
        <dbReference type="EMBL" id="GJD43266.1"/>
    </source>
</evidence>
<reference evidence="2 3" key="1">
    <citation type="journal article" date="2021" name="Front. Microbiol.">
        <title>Comprehensive Comparative Genomics and Phenotyping of Methylobacterium Species.</title>
        <authorList>
            <person name="Alessa O."/>
            <person name="Ogura Y."/>
            <person name="Fujitani Y."/>
            <person name="Takami H."/>
            <person name="Hayashi T."/>
            <person name="Sahin N."/>
            <person name="Tani A."/>
        </authorList>
    </citation>
    <scope>NUCLEOTIDE SEQUENCE [LARGE SCALE GENOMIC DNA]</scope>
    <source>
        <strain evidence="2 3">DSM 23679</strain>
    </source>
</reference>
<gene>
    <name evidence="2" type="ORF">AFCDBAGC_1118</name>
</gene>
<dbReference type="SUPFAM" id="SSF56349">
    <property type="entry name" value="DNA breaking-rejoining enzymes"/>
    <property type="match status" value="1"/>
</dbReference>
<feature type="region of interest" description="Disordered" evidence="1">
    <location>
        <begin position="420"/>
        <end position="450"/>
    </location>
</feature>
<dbReference type="InterPro" id="IPR011010">
    <property type="entry name" value="DNA_brk_join_enz"/>
</dbReference>
<feature type="region of interest" description="Disordered" evidence="1">
    <location>
        <begin position="516"/>
        <end position="539"/>
    </location>
</feature>
<proteinExistence type="predicted"/>
<feature type="compositionally biased region" description="Low complexity" evidence="1">
    <location>
        <begin position="436"/>
        <end position="450"/>
    </location>
</feature>
<keyword evidence="3" id="KW-1185">Reference proteome</keyword>
<evidence type="ECO:0000256" key="1">
    <source>
        <dbReference type="SAM" id="MobiDB-lite"/>
    </source>
</evidence>
<protein>
    <recommendedName>
        <fullName evidence="4">Phage integrase family protein</fullName>
    </recommendedName>
</protein>
<sequence>MAQRLWDGTETLFTLVRFNRSLTRTDIARLAEQYLESESLKHDGLLATIGHYPEIEDLPPSDSPTSENQIDDSSDPAPDAPKGTLNDPAEWLSLYEGRLDGLKRDRSLNNFTAVRDTAKDLATRNEIDLDSYPHANALCRALLDADITITEEKLTFLRDIVLPHHPRHATTHRTTAPAPLSQPGAPATAMLRGARQLFSESWALYARDRVDSGNWKSSNERHARSTGRLFVEICGDKPLSAYGPADGAAFKRALLALPANYDKNIEWRDIQRTRGIRGLTEHCSGKPGIDRLKPQTFNRHLAALSGIWPWAQTNEVVAKGLPSIFEGLHINLKRTRAKLHRARDERPMWDQAELVAVLSAPLFTGVRSRRSWKRTGPNVLRDERYWGVLIGCHSGMRRGEIFQLQVRHVVHDAETGISRRAASPRADLSAARTGYRSAPPGSRSVVSRPSDVAAPFGGAADRRASMSSGSISLSFSEQASRLHCQAPLFARARMPSRNRRTLGRFARPASNSRWIGTGGGACASSTRRRVPAARPSAAW</sequence>
<organism evidence="2 3">
    <name type="scientific">Methylobacterium cerastii</name>
    <dbReference type="NCBI Taxonomy" id="932741"/>
    <lineage>
        <taxon>Bacteria</taxon>
        <taxon>Pseudomonadati</taxon>
        <taxon>Pseudomonadota</taxon>
        <taxon>Alphaproteobacteria</taxon>
        <taxon>Hyphomicrobiales</taxon>
        <taxon>Methylobacteriaceae</taxon>
        <taxon>Methylobacterium</taxon>
    </lineage>
</organism>
<evidence type="ECO:0000313" key="3">
    <source>
        <dbReference type="Proteomes" id="UP001055117"/>
    </source>
</evidence>
<dbReference type="Proteomes" id="UP001055117">
    <property type="component" value="Unassembled WGS sequence"/>
</dbReference>
<evidence type="ECO:0008006" key="4">
    <source>
        <dbReference type="Google" id="ProtNLM"/>
    </source>
</evidence>
<accession>A0ABQ4QES7</accession>
<feature type="region of interest" description="Disordered" evidence="1">
    <location>
        <begin position="53"/>
        <end position="87"/>
    </location>
</feature>